<dbReference type="Proteomes" id="UP000265520">
    <property type="component" value="Unassembled WGS sequence"/>
</dbReference>
<sequence>MGCASRNKQGFEADLPLPSAPRAQ</sequence>
<dbReference type="AlphaFoldDB" id="A0A392V6Y3"/>
<evidence type="ECO:0000313" key="3">
    <source>
        <dbReference type="Proteomes" id="UP000265520"/>
    </source>
</evidence>
<dbReference type="EMBL" id="LXQA011060851">
    <property type="protein sequence ID" value="MCI83173.1"/>
    <property type="molecule type" value="Genomic_DNA"/>
</dbReference>
<accession>A0A392V6Y3</accession>
<evidence type="ECO:0000256" key="1">
    <source>
        <dbReference type="SAM" id="MobiDB-lite"/>
    </source>
</evidence>
<protein>
    <submittedName>
        <fullName evidence="2">Uncharacterized protein</fullName>
    </submittedName>
</protein>
<name>A0A392V6Y3_9FABA</name>
<reference evidence="2 3" key="1">
    <citation type="journal article" date="2018" name="Front. Plant Sci.">
        <title>Red Clover (Trifolium pratense) and Zigzag Clover (T. medium) - A Picture of Genomic Similarities and Differences.</title>
        <authorList>
            <person name="Dluhosova J."/>
            <person name="Istvanek J."/>
            <person name="Nedelnik J."/>
            <person name="Repkova J."/>
        </authorList>
    </citation>
    <scope>NUCLEOTIDE SEQUENCE [LARGE SCALE GENOMIC DNA]</scope>
    <source>
        <strain evidence="3">cv. 10/8</strain>
        <tissue evidence="2">Leaf</tissue>
    </source>
</reference>
<evidence type="ECO:0000313" key="2">
    <source>
        <dbReference type="EMBL" id="MCI83173.1"/>
    </source>
</evidence>
<organism evidence="2 3">
    <name type="scientific">Trifolium medium</name>
    <dbReference type="NCBI Taxonomy" id="97028"/>
    <lineage>
        <taxon>Eukaryota</taxon>
        <taxon>Viridiplantae</taxon>
        <taxon>Streptophyta</taxon>
        <taxon>Embryophyta</taxon>
        <taxon>Tracheophyta</taxon>
        <taxon>Spermatophyta</taxon>
        <taxon>Magnoliopsida</taxon>
        <taxon>eudicotyledons</taxon>
        <taxon>Gunneridae</taxon>
        <taxon>Pentapetalae</taxon>
        <taxon>rosids</taxon>
        <taxon>fabids</taxon>
        <taxon>Fabales</taxon>
        <taxon>Fabaceae</taxon>
        <taxon>Papilionoideae</taxon>
        <taxon>50 kb inversion clade</taxon>
        <taxon>NPAAA clade</taxon>
        <taxon>Hologalegina</taxon>
        <taxon>IRL clade</taxon>
        <taxon>Trifolieae</taxon>
        <taxon>Trifolium</taxon>
    </lineage>
</organism>
<proteinExistence type="predicted"/>
<feature type="region of interest" description="Disordered" evidence="1">
    <location>
        <begin position="1"/>
        <end position="24"/>
    </location>
</feature>
<keyword evidence="3" id="KW-1185">Reference proteome</keyword>
<feature type="non-terminal residue" evidence="2">
    <location>
        <position position="24"/>
    </location>
</feature>
<comment type="caution">
    <text evidence="2">The sequence shown here is derived from an EMBL/GenBank/DDBJ whole genome shotgun (WGS) entry which is preliminary data.</text>
</comment>